<sequence>MLAVTLLYSVSLLLIRKGHPDALHAIKISQQCTWLSGLVLAFSECQVTFYQKFFSVPVILW</sequence>
<proteinExistence type="predicted"/>
<name>A0A0L8HFD4_OCTBM</name>
<dbReference type="AlphaFoldDB" id="A0A0L8HFD4"/>
<organism evidence="2">
    <name type="scientific">Octopus bimaculoides</name>
    <name type="common">California two-spotted octopus</name>
    <dbReference type="NCBI Taxonomy" id="37653"/>
    <lineage>
        <taxon>Eukaryota</taxon>
        <taxon>Metazoa</taxon>
        <taxon>Spiralia</taxon>
        <taxon>Lophotrochozoa</taxon>
        <taxon>Mollusca</taxon>
        <taxon>Cephalopoda</taxon>
        <taxon>Coleoidea</taxon>
        <taxon>Octopodiformes</taxon>
        <taxon>Octopoda</taxon>
        <taxon>Incirrata</taxon>
        <taxon>Octopodidae</taxon>
        <taxon>Octopus</taxon>
    </lineage>
</organism>
<protein>
    <recommendedName>
        <fullName evidence="3">Very-long-chain 3-oxoacyl-CoA synthase</fullName>
    </recommendedName>
</protein>
<reference evidence="2" key="1">
    <citation type="submission" date="2015-07" db="EMBL/GenBank/DDBJ databases">
        <title>MeaNS - Measles Nucleotide Surveillance Program.</title>
        <authorList>
            <person name="Tran T."/>
            <person name="Druce J."/>
        </authorList>
    </citation>
    <scope>NUCLEOTIDE SEQUENCE</scope>
    <source>
        <strain evidence="2">UCB-OBI-ISO-001</strain>
        <tissue evidence="2">Gonad</tissue>
    </source>
</reference>
<feature type="chain" id="PRO_5005583715" description="Very-long-chain 3-oxoacyl-CoA synthase" evidence="1">
    <location>
        <begin position="21"/>
        <end position="61"/>
    </location>
</feature>
<evidence type="ECO:0008006" key="3">
    <source>
        <dbReference type="Google" id="ProtNLM"/>
    </source>
</evidence>
<dbReference type="EMBL" id="KQ418295">
    <property type="protein sequence ID" value="KOF87931.1"/>
    <property type="molecule type" value="Genomic_DNA"/>
</dbReference>
<evidence type="ECO:0000313" key="2">
    <source>
        <dbReference type="EMBL" id="KOF87931.1"/>
    </source>
</evidence>
<accession>A0A0L8HFD4</accession>
<feature type="signal peptide" evidence="1">
    <location>
        <begin position="1"/>
        <end position="20"/>
    </location>
</feature>
<keyword evidence="1" id="KW-0732">Signal</keyword>
<gene>
    <name evidence="2" type="ORF">OCBIM_22015806mg</name>
</gene>
<evidence type="ECO:0000256" key="1">
    <source>
        <dbReference type="SAM" id="SignalP"/>
    </source>
</evidence>